<dbReference type="EMBL" id="JANPWB010000004">
    <property type="protein sequence ID" value="KAJ1192692.1"/>
    <property type="molecule type" value="Genomic_DNA"/>
</dbReference>
<comment type="caution">
    <text evidence="2">The sequence shown here is derived from an EMBL/GenBank/DDBJ whole genome shotgun (WGS) entry which is preliminary data.</text>
</comment>
<gene>
    <name evidence="2" type="ORF">NDU88_001998</name>
</gene>
<name>A0AAV7UYB0_PLEWA</name>
<proteinExistence type="predicted"/>
<keyword evidence="3" id="KW-1185">Reference proteome</keyword>
<dbReference type="Proteomes" id="UP001066276">
    <property type="component" value="Chromosome 2_2"/>
</dbReference>
<protein>
    <submittedName>
        <fullName evidence="2">Uncharacterized protein</fullName>
    </submittedName>
</protein>
<feature type="region of interest" description="Disordered" evidence="1">
    <location>
        <begin position="1"/>
        <end position="34"/>
    </location>
</feature>
<feature type="compositionally biased region" description="Basic and acidic residues" evidence="1">
    <location>
        <begin position="12"/>
        <end position="29"/>
    </location>
</feature>
<organism evidence="2 3">
    <name type="scientific">Pleurodeles waltl</name>
    <name type="common">Iberian ribbed newt</name>
    <dbReference type="NCBI Taxonomy" id="8319"/>
    <lineage>
        <taxon>Eukaryota</taxon>
        <taxon>Metazoa</taxon>
        <taxon>Chordata</taxon>
        <taxon>Craniata</taxon>
        <taxon>Vertebrata</taxon>
        <taxon>Euteleostomi</taxon>
        <taxon>Amphibia</taxon>
        <taxon>Batrachia</taxon>
        <taxon>Caudata</taxon>
        <taxon>Salamandroidea</taxon>
        <taxon>Salamandridae</taxon>
        <taxon>Pleurodelinae</taxon>
        <taxon>Pleurodeles</taxon>
    </lineage>
</organism>
<dbReference type="AlphaFoldDB" id="A0AAV7UYB0"/>
<evidence type="ECO:0000256" key="1">
    <source>
        <dbReference type="SAM" id="MobiDB-lite"/>
    </source>
</evidence>
<reference evidence="2" key="1">
    <citation type="journal article" date="2022" name="bioRxiv">
        <title>Sequencing and chromosome-scale assembly of the giantPleurodeles waltlgenome.</title>
        <authorList>
            <person name="Brown T."/>
            <person name="Elewa A."/>
            <person name="Iarovenko S."/>
            <person name="Subramanian E."/>
            <person name="Araus A.J."/>
            <person name="Petzold A."/>
            <person name="Susuki M."/>
            <person name="Suzuki K.-i.T."/>
            <person name="Hayashi T."/>
            <person name="Toyoda A."/>
            <person name="Oliveira C."/>
            <person name="Osipova E."/>
            <person name="Leigh N.D."/>
            <person name="Simon A."/>
            <person name="Yun M.H."/>
        </authorList>
    </citation>
    <scope>NUCLEOTIDE SEQUENCE</scope>
    <source>
        <strain evidence="2">20211129_DDA</strain>
        <tissue evidence="2">Liver</tissue>
    </source>
</reference>
<accession>A0AAV7UYB0</accession>
<feature type="region of interest" description="Disordered" evidence="1">
    <location>
        <begin position="83"/>
        <end position="104"/>
    </location>
</feature>
<sequence>MKGSVKPFPESHQGEQGRREHRIQGRKEYQQTLQWQALRPQPWKIRTEEKRFGTGELPGLQQAQQPSNGVLRRQNYLRCSNKRARRQKTAEPGHAQGRAWPFQV</sequence>
<evidence type="ECO:0000313" key="2">
    <source>
        <dbReference type="EMBL" id="KAJ1192692.1"/>
    </source>
</evidence>
<evidence type="ECO:0000313" key="3">
    <source>
        <dbReference type="Proteomes" id="UP001066276"/>
    </source>
</evidence>